<dbReference type="EMBL" id="REGN01004042">
    <property type="protein sequence ID" value="RNA19444.1"/>
    <property type="molecule type" value="Genomic_DNA"/>
</dbReference>
<name>A0A3M7R7Q6_BRAPC</name>
<protein>
    <submittedName>
        <fullName evidence="1">Uncharacterized protein</fullName>
    </submittedName>
</protein>
<reference evidence="1 2" key="1">
    <citation type="journal article" date="2018" name="Sci. Rep.">
        <title>Genomic signatures of local adaptation to the degree of environmental predictability in rotifers.</title>
        <authorList>
            <person name="Franch-Gras L."/>
            <person name="Hahn C."/>
            <person name="Garcia-Roger E.M."/>
            <person name="Carmona M.J."/>
            <person name="Serra M."/>
            <person name="Gomez A."/>
        </authorList>
    </citation>
    <scope>NUCLEOTIDE SEQUENCE [LARGE SCALE GENOMIC DNA]</scope>
    <source>
        <strain evidence="1">HYR1</strain>
    </source>
</reference>
<dbReference type="Proteomes" id="UP000276133">
    <property type="component" value="Unassembled WGS sequence"/>
</dbReference>
<evidence type="ECO:0000313" key="2">
    <source>
        <dbReference type="Proteomes" id="UP000276133"/>
    </source>
</evidence>
<dbReference type="OrthoDB" id="10021476at2759"/>
<sequence length="455" mass="51876">MIKTFQIEKRFSRNRSQNEKKRLSCEELETLKERFVDFIDSSALSCRCDTRQFSRLSMSSESADSSISVSRPEPPVRSVSIKNLDDTLSLKSTYSSQTSAVPTCRSVFSIYEDQDPNASMATRSSSRSSSSTLERLSELETQKIESLYRSIGCVVIVSQSTCDLFTTTCDQIADSLNNCWRIMFGNVVAVLVFDTGSNPKRGKQLRLVFVDRMSGLPVIKQLIQIDRFSTLKRPNTTEKCLTFRLNEFVCLFKFADCFCCAQFFSSYCQLTGRNGDLFEAEKSGMSLDRGDRTKRHSAFMPEDDLNRKEKRSSKCGTISKHCISGPCAFQHVNSIRNDDLVIRNILDASYNNLLSYQTKNMAENTLDDLINDLQNIHINKGKITTSQKNFPMLSYGGFLFRISSEENIVKLETGTIFKRKPKYILLDERINEIVKIYSLDTFDKFYDNLSSILEN</sequence>
<evidence type="ECO:0000313" key="1">
    <source>
        <dbReference type="EMBL" id="RNA19444.1"/>
    </source>
</evidence>
<comment type="caution">
    <text evidence="1">The sequence shown here is derived from an EMBL/GenBank/DDBJ whole genome shotgun (WGS) entry which is preliminary data.</text>
</comment>
<proteinExistence type="predicted"/>
<accession>A0A3M7R7Q6</accession>
<gene>
    <name evidence="1" type="ORF">BpHYR1_033287</name>
</gene>
<dbReference type="AlphaFoldDB" id="A0A3M7R7Q6"/>
<keyword evidence="2" id="KW-1185">Reference proteome</keyword>
<organism evidence="1 2">
    <name type="scientific">Brachionus plicatilis</name>
    <name type="common">Marine rotifer</name>
    <name type="synonym">Brachionus muelleri</name>
    <dbReference type="NCBI Taxonomy" id="10195"/>
    <lineage>
        <taxon>Eukaryota</taxon>
        <taxon>Metazoa</taxon>
        <taxon>Spiralia</taxon>
        <taxon>Gnathifera</taxon>
        <taxon>Rotifera</taxon>
        <taxon>Eurotatoria</taxon>
        <taxon>Monogononta</taxon>
        <taxon>Pseudotrocha</taxon>
        <taxon>Ploima</taxon>
        <taxon>Brachionidae</taxon>
        <taxon>Brachionus</taxon>
    </lineage>
</organism>